<feature type="chain" id="PRO_5043198438" evidence="1">
    <location>
        <begin position="27"/>
        <end position="161"/>
    </location>
</feature>
<feature type="signal peptide" evidence="1">
    <location>
        <begin position="1"/>
        <end position="26"/>
    </location>
</feature>
<dbReference type="Proteomes" id="UP000310685">
    <property type="component" value="Unassembled WGS sequence"/>
</dbReference>
<evidence type="ECO:0000313" key="3">
    <source>
        <dbReference type="Proteomes" id="UP000310685"/>
    </source>
</evidence>
<dbReference type="PROSITE" id="PS51257">
    <property type="entry name" value="PROKAR_LIPOPROTEIN"/>
    <property type="match status" value="1"/>
</dbReference>
<keyword evidence="1" id="KW-0732">Signal</keyword>
<dbReference type="EMBL" id="SPRC01000077">
    <property type="protein sequence ID" value="TIB74256.1"/>
    <property type="molecule type" value="Genomic_DNA"/>
</dbReference>
<reference evidence="2 3" key="1">
    <citation type="submission" date="2019-03" db="EMBL/GenBank/DDBJ databases">
        <title>Sequencing 25 genomes of Wallemia mellicola.</title>
        <authorList>
            <person name="Gostincar C."/>
        </authorList>
    </citation>
    <scope>NUCLEOTIDE SEQUENCE [LARGE SCALE GENOMIC DNA]</scope>
    <source>
        <strain evidence="2 3">EXF-6152</strain>
    </source>
</reference>
<evidence type="ECO:0000256" key="1">
    <source>
        <dbReference type="SAM" id="SignalP"/>
    </source>
</evidence>
<protein>
    <submittedName>
        <fullName evidence="2">Uncharacterized protein</fullName>
    </submittedName>
</protein>
<sequence length="161" mass="17896">MFGNNRFPLYLPITILLCSCINMVVAEHISESKNKEYFDDNQLLTSGYEDMGIQARNMLHSGDTSAYFKLLNYSFGASLVSCAAVQFGSYCYGANHADQVNDLAYKAVYDSDVDAFKEGYYQFQLYNGEATDDCGLLTMQPTGYLDNSVDRELSNLCGPVA</sequence>
<proteinExistence type="predicted"/>
<comment type="caution">
    <text evidence="2">The sequence shown here is derived from an EMBL/GenBank/DDBJ whole genome shotgun (WGS) entry which is preliminary data.</text>
</comment>
<dbReference type="AlphaFoldDB" id="A0A4T0LWH6"/>
<gene>
    <name evidence="2" type="ORF">E3Q22_04223</name>
</gene>
<organism evidence="2 3">
    <name type="scientific">Wallemia mellicola</name>
    <dbReference type="NCBI Taxonomy" id="1708541"/>
    <lineage>
        <taxon>Eukaryota</taxon>
        <taxon>Fungi</taxon>
        <taxon>Dikarya</taxon>
        <taxon>Basidiomycota</taxon>
        <taxon>Wallemiomycotina</taxon>
        <taxon>Wallemiomycetes</taxon>
        <taxon>Wallemiales</taxon>
        <taxon>Wallemiaceae</taxon>
        <taxon>Wallemia</taxon>
    </lineage>
</organism>
<accession>A0A4T0LWH6</accession>
<name>A0A4T0LWH6_9BASI</name>
<evidence type="ECO:0000313" key="2">
    <source>
        <dbReference type="EMBL" id="TIB74256.1"/>
    </source>
</evidence>